<feature type="domain" description="Mannitol dehydrogenase C-terminal" evidence="9">
    <location>
        <begin position="204"/>
        <end position="380"/>
    </location>
</feature>
<comment type="similarity">
    <text evidence="1 7">Belongs to the mannitol dehydrogenase family.</text>
</comment>
<gene>
    <name evidence="7" type="primary">mtlD</name>
    <name evidence="10" type="ORF">ACFO4L_11045</name>
</gene>
<dbReference type="Gene3D" id="3.40.50.720">
    <property type="entry name" value="NAD(P)-binding Rossmann-like Domain"/>
    <property type="match status" value="1"/>
</dbReference>
<keyword evidence="4 7" id="KW-0560">Oxidoreductase</keyword>
<proteinExistence type="inferred from homology"/>
<dbReference type="InterPro" id="IPR008927">
    <property type="entry name" value="6-PGluconate_DH-like_C_sf"/>
</dbReference>
<feature type="domain" description="Mannitol dehydrogenase N-terminal" evidence="8">
    <location>
        <begin position="1"/>
        <end position="191"/>
    </location>
</feature>
<dbReference type="Gene3D" id="1.10.1040.10">
    <property type="entry name" value="N-(1-d-carboxylethyl)-l-norvaline Dehydrogenase, domain 2"/>
    <property type="match status" value="1"/>
</dbReference>
<evidence type="ECO:0000256" key="2">
    <source>
        <dbReference type="ARBA" id="ARBA00012939"/>
    </source>
</evidence>
<dbReference type="NCBIfam" id="NF002652">
    <property type="entry name" value="PRK02318.2-5"/>
    <property type="match status" value="1"/>
</dbReference>
<reference evidence="11" key="1">
    <citation type="journal article" date="2019" name="Int. J. Syst. Evol. Microbiol.">
        <title>The Global Catalogue of Microorganisms (GCM) 10K type strain sequencing project: providing services to taxonomists for standard genome sequencing and annotation.</title>
        <authorList>
            <consortium name="The Broad Institute Genomics Platform"/>
            <consortium name="The Broad Institute Genome Sequencing Center for Infectious Disease"/>
            <person name="Wu L."/>
            <person name="Ma J."/>
        </authorList>
    </citation>
    <scope>NUCLEOTIDE SEQUENCE [LARGE SCALE GENOMIC DNA]</scope>
    <source>
        <strain evidence="11">JCM 12165</strain>
    </source>
</reference>
<protein>
    <recommendedName>
        <fullName evidence="3 7">Mannitol-1-phosphate 5-dehydrogenase</fullName>
        <ecNumber evidence="2 7">1.1.1.17</ecNumber>
    </recommendedName>
</protein>
<dbReference type="PRINTS" id="PR00084">
    <property type="entry name" value="MTLDHDRGNASE"/>
</dbReference>
<dbReference type="HAMAP" id="MF_00196">
    <property type="entry name" value="Mannitol_dehydrog"/>
    <property type="match status" value="1"/>
</dbReference>
<dbReference type="InterPro" id="IPR023028">
    <property type="entry name" value="Mannitol_1_phos_5_DH"/>
</dbReference>
<dbReference type="EMBL" id="JBHSGK010000013">
    <property type="protein sequence ID" value="MFC4737124.1"/>
    <property type="molecule type" value="Genomic_DNA"/>
</dbReference>
<dbReference type="InterPro" id="IPR013328">
    <property type="entry name" value="6PGD_dom2"/>
</dbReference>
<evidence type="ECO:0000313" key="11">
    <source>
        <dbReference type="Proteomes" id="UP001595896"/>
    </source>
</evidence>
<dbReference type="Pfam" id="PF08125">
    <property type="entry name" value="Mannitol_dh_C"/>
    <property type="match status" value="1"/>
</dbReference>
<keyword evidence="11" id="KW-1185">Reference proteome</keyword>
<dbReference type="GO" id="GO:0008926">
    <property type="term" value="F:mannitol-1-phosphate 5-dehydrogenase activity"/>
    <property type="evidence" value="ECO:0007669"/>
    <property type="project" value="UniProtKB-EC"/>
</dbReference>
<name>A0ABV9NYK1_9BACI</name>
<dbReference type="PANTHER" id="PTHR30524">
    <property type="entry name" value="MANNITOL-1-PHOSPHATE 5-DEHYDROGENASE"/>
    <property type="match status" value="1"/>
</dbReference>
<dbReference type="InterPro" id="IPR013118">
    <property type="entry name" value="Mannitol_DH_C"/>
</dbReference>
<evidence type="ECO:0000256" key="6">
    <source>
        <dbReference type="ARBA" id="ARBA00048615"/>
    </source>
</evidence>
<evidence type="ECO:0000256" key="5">
    <source>
        <dbReference type="ARBA" id="ARBA00023027"/>
    </source>
</evidence>
<dbReference type="PANTHER" id="PTHR30524:SF0">
    <property type="entry name" value="ALTRONATE OXIDOREDUCTASE-RELATED"/>
    <property type="match status" value="1"/>
</dbReference>
<dbReference type="Pfam" id="PF01232">
    <property type="entry name" value="Mannitol_dh"/>
    <property type="match status" value="1"/>
</dbReference>
<accession>A0ABV9NYK1</accession>
<keyword evidence="5 7" id="KW-0520">NAD</keyword>
<sequence length="385" mass="43106">MRALHFGGGNIGKGLIGYVLNQNGFLVEFVDVSDESIDRFNRNKRYIIEQLDDKKTTHILEPVAALHGLSQKEDVLTSIQEADIITTSVGVTNLEKLAPTLAEGLVRRLEQKGTTVDVMANENALHATALLKEAVKKHLSPEQFAAIAEKTGFPNVAIDRLSLTKADDQVEMVLVEPYFEWIVEQPAIVNDTTAQLEGVTYVEDLAPYIERKLFIVNMGHAATAYLGHLHHEPTIQHALKHPDIEETVRGAMTEVSRYLEAAYDMKPEELADYIDRTISRFKNDLIADDIYRVGRAPIRKLHAEERLVKPAKALADRGLSYTNLAKAIAAGYLFNPSEDEEALAIQAYIAETSMEEALEHFSQIEQPSFKKKVISFYETMAQTSW</sequence>
<evidence type="ECO:0000256" key="4">
    <source>
        <dbReference type="ARBA" id="ARBA00023002"/>
    </source>
</evidence>
<evidence type="ECO:0000256" key="7">
    <source>
        <dbReference type="HAMAP-Rule" id="MF_00196"/>
    </source>
</evidence>
<dbReference type="Proteomes" id="UP001595896">
    <property type="component" value="Unassembled WGS sequence"/>
</dbReference>
<dbReference type="InterPro" id="IPR013131">
    <property type="entry name" value="Mannitol_DH_N"/>
</dbReference>
<dbReference type="RefSeq" id="WP_377909730.1">
    <property type="nucleotide sequence ID" value="NZ_JBHSGK010000013.1"/>
</dbReference>
<evidence type="ECO:0000259" key="9">
    <source>
        <dbReference type="Pfam" id="PF08125"/>
    </source>
</evidence>
<dbReference type="InterPro" id="IPR036291">
    <property type="entry name" value="NAD(P)-bd_dom_sf"/>
</dbReference>
<comment type="catalytic activity">
    <reaction evidence="6 7">
        <text>D-mannitol 1-phosphate + NAD(+) = beta-D-fructose 6-phosphate + NADH + H(+)</text>
        <dbReference type="Rhea" id="RHEA:19661"/>
        <dbReference type="ChEBI" id="CHEBI:15378"/>
        <dbReference type="ChEBI" id="CHEBI:57540"/>
        <dbReference type="ChEBI" id="CHEBI:57634"/>
        <dbReference type="ChEBI" id="CHEBI:57945"/>
        <dbReference type="ChEBI" id="CHEBI:61381"/>
        <dbReference type="EC" id="1.1.1.17"/>
    </reaction>
</comment>
<dbReference type="SUPFAM" id="SSF48179">
    <property type="entry name" value="6-phosphogluconate dehydrogenase C-terminal domain-like"/>
    <property type="match status" value="1"/>
</dbReference>
<evidence type="ECO:0000313" key="10">
    <source>
        <dbReference type="EMBL" id="MFC4737124.1"/>
    </source>
</evidence>
<evidence type="ECO:0000256" key="1">
    <source>
        <dbReference type="ARBA" id="ARBA00006541"/>
    </source>
</evidence>
<comment type="caution">
    <text evidence="7">Lacks conserved residue(s) required for the propagation of feature annotation.</text>
</comment>
<dbReference type="InterPro" id="IPR000669">
    <property type="entry name" value="Mannitol_DH"/>
</dbReference>
<comment type="caution">
    <text evidence="10">The sequence shown here is derived from an EMBL/GenBank/DDBJ whole genome shotgun (WGS) entry which is preliminary data.</text>
</comment>
<dbReference type="SUPFAM" id="SSF51735">
    <property type="entry name" value="NAD(P)-binding Rossmann-fold domains"/>
    <property type="match status" value="1"/>
</dbReference>
<evidence type="ECO:0000259" key="8">
    <source>
        <dbReference type="Pfam" id="PF01232"/>
    </source>
</evidence>
<dbReference type="EC" id="1.1.1.17" evidence="2 7"/>
<evidence type="ECO:0000256" key="3">
    <source>
        <dbReference type="ARBA" id="ARBA00016219"/>
    </source>
</evidence>
<organism evidence="10 11">
    <name type="scientific">Bacillus daqingensis</name>
    <dbReference type="NCBI Taxonomy" id="872396"/>
    <lineage>
        <taxon>Bacteria</taxon>
        <taxon>Bacillati</taxon>
        <taxon>Bacillota</taxon>
        <taxon>Bacilli</taxon>
        <taxon>Bacillales</taxon>
        <taxon>Bacillaceae</taxon>
        <taxon>Bacillus</taxon>
    </lineage>
</organism>